<accession>A0AAU8DMG6</accession>
<organism evidence="1">
    <name type="scientific">Nakamurella sp. A5-74</name>
    <dbReference type="NCBI Taxonomy" id="3158264"/>
    <lineage>
        <taxon>Bacteria</taxon>
        <taxon>Bacillati</taxon>
        <taxon>Actinomycetota</taxon>
        <taxon>Actinomycetes</taxon>
        <taxon>Nakamurellales</taxon>
        <taxon>Nakamurellaceae</taxon>
        <taxon>Nakamurella</taxon>
    </lineage>
</organism>
<name>A0AAU8DMG6_9ACTN</name>
<evidence type="ECO:0000313" key="1">
    <source>
        <dbReference type="EMBL" id="XCG62551.1"/>
    </source>
</evidence>
<sequence length="198" mass="20500">MTIQSTGASPLPTDLVARIQAGGYYPDLVIDTLDVAVAGEAVRAHLVHGETTFDSDTVRRHLSVIVLTGTRLIFVHADDHGGDEEHGSAPHGFSTSESVALSAVRSVAVTHVVPDPVTYVSGSLGREITLGINWGGASRLDLEPAGCPDPACEADHGYTGSMLADDLALRISADAEGTDAVGDAIRFARMLSAVTAGL</sequence>
<dbReference type="RefSeq" id="WP_353648166.1">
    <property type="nucleotide sequence ID" value="NZ_CP159218.1"/>
</dbReference>
<protein>
    <submittedName>
        <fullName evidence="1">DUF5998 family protein</fullName>
    </submittedName>
</protein>
<reference evidence="1" key="1">
    <citation type="submission" date="2024-05" db="EMBL/GenBank/DDBJ databases">
        <authorList>
            <person name="Cai S.Y."/>
            <person name="Jin L.M."/>
            <person name="Li H.R."/>
        </authorList>
    </citation>
    <scope>NUCLEOTIDE SEQUENCE</scope>
    <source>
        <strain evidence="1">A5-74</strain>
    </source>
</reference>
<gene>
    <name evidence="1" type="ORF">ABLG96_15050</name>
</gene>
<dbReference type="EMBL" id="CP159218">
    <property type="protein sequence ID" value="XCG62551.1"/>
    <property type="molecule type" value="Genomic_DNA"/>
</dbReference>
<dbReference type="InterPro" id="IPR046040">
    <property type="entry name" value="DUF5998"/>
</dbReference>
<proteinExistence type="predicted"/>
<dbReference type="AlphaFoldDB" id="A0AAU8DMG6"/>
<dbReference type="Pfam" id="PF19461">
    <property type="entry name" value="DUF5998"/>
    <property type="match status" value="1"/>
</dbReference>